<protein>
    <submittedName>
        <fullName evidence="6">Helix-turn-helix domain-containing protein</fullName>
    </submittedName>
</protein>
<dbReference type="PROSITE" id="PS50042">
    <property type="entry name" value="CNMP_BINDING_3"/>
    <property type="match status" value="1"/>
</dbReference>
<dbReference type="InterPro" id="IPR036390">
    <property type="entry name" value="WH_DNA-bd_sf"/>
</dbReference>
<dbReference type="SUPFAM" id="SSF51206">
    <property type="entry name" value="cAMP-binding domain-like"/>
    <property type="match status" value="1"/>
</dbReference>
<dbReference type="GO" id="GO:0005829">
    <property type="term" value="C:cytosol"/>
    <property type="evidence" value="ECO:0007669"/>
    <property type="project" value="TreeGrafter"/>
</dbReference>
<keyword evidence="7" id="KW-1185">Reference proteome</keyword>
<proteinExistence type="predicted"/>
<dbReference type="SMART" id="SM00419">
    <property type="entry name" value="HTH_CRP"/>
    <property type="match status" value="1"/>
</dbReference>
<dbReference type="PRINTS" id="PR00034">
    <property type="entry name" value="HTHCRP"/>
</dbReference>
<dbReference type="PANTHER" id="PTHR24567:SF28">
    <property type="entry name" value="LISTERIOLYSIN REGULATORY PROTEIN"/>
    <property type="match status" value="1"/>
</dbReference>
<dbReference type="InterPro" id="IPR036388">
    <property type="entry name" value="WH-like_DNA-bd_sf"/>
</dbReference>
<dbReference type="OrthoDB" id="156829at2"/>
<dbReference type="Gene3D" id="2.60.120.10">
    <property type="entry name" value="Jelly Rolls"/>
    <property type="match status" value="1"/>
</dbReference>
<dbReference type="SUPFAM" id="SSF46785">
    <property type="entry name" value="Winged helix' DNA-binding domain"/>
    <property type="match status" value="1"/>
</dbReference>
<gene>
    <name evidence="6" type="ORF">GB883_10910</name>
</gene>
<dbReference type="InterPro" id="IPR050397">
    <property type="entry name" value="Env_Response_Regulators"/>
</dbReference>
<sequence length="256" mass="27485">MNAEPRTTARRRAPLRATCAQPHACPRPVRMRVLSQVGYFAGLTEAELADIDRRMVALSWAEDDPLYRAGEPADHLYVLAAGRVKITQPTATGAELITDLLAPGDLFGALSTLGEPTYPESAVALTTTCALRIDPGAFRAVLTAHPQVALRVLDDVAARLARARSDAGRVASGSVAQRLAATLLRLATKLGQERAGDGTTLLQLPLTRADLAAMTASTPESVSRLMSRWRAEGVIDSGRRWTAIRDRERLEEIAAG</sequence>
<dbReference type="GO" id="GO:0003700">
    <property type="term" value="F:DNA-binding transcription factor activity"/>
    <property type="evidence" value="ECO:0007669"/>
    <property type="project" value="TreeGrafter"/>
</dbReference>
<accession>A0A7J5UNW2</accession>
<evidence type="ECO:0000313" key="7">
    <source>
        <dbReference type="Proteomes" id="UP000451860"/>
    </source>
</evidence>
<dbReference type="InterPro" id="IPR014710">
    <property type="entry name" value="RmlC-like_jellyroll"/>
</dbReference>
<feature type="domain" description="Cyclic nucleotide-binding" evidence="4">
    <location>
        <begin position="39"/>
        <end position="159"/>
    </location>
</feature>
<evidence type="ECO:0000256" key="3">
    <source>
        <dbReference type="ARBA" id="ARBA00023163"/>
    </source>
</evidence>
<evidence type="ECO:0000313" key="6">
    <source>
        <dbReference type="EMBL" id="KAE8764088.1"/>
    </source>
</evidence>
<keyword evidence="3" id="KW-0804">Transcription</keyword>
<dbReference type="RefSeq" id="WP_152204334.1">
    <property type="nucleotide sequence ID" value="NZ_VUKF01000050.1"/>
</dbReference>
<dbReference type="GO" id="GO:0003677">
    <property type="term" value="F:DNA binding"/>
    <property type="evidence" value="ECO:0007669"/>
    <property type="project" value="UniProtKB-KW"/>
</dbReference>
<keyword evidence="1" id="KW-0805">Transcription regulation</keyword>
<reference evidence="6 7" key="1">
    <citation type="submission" date="2019-10" db="EMBL/GenBank/DDBJ databases">
        <title>Georgenia wutianyii sp. nov. and Georgenia yuyongxinii sp. nov. isolated from plateau pika (Ochotona curzoniae) in the Qinghai-Tibet plateau of China.</title>
        <authorList>
            <person name="Tian Z."/>
        </authorList>
    </citation>
    <scope>NUCLEOTIDE SEQUENCE [LARGE SCALE GENOMIC DNA]</scope>
    <source>
        <strain evidence="6 7">DSM 21501</strain>
    </source>
</reference>
<dbReference type="Proteomes" id="UP000451860">
    <property type="component" value="Unassembled WGS sequence"/>
</dbReference>
<dbReference type="CDD" id="cd00038">
    <property type="entry name" value="CAP_ED"/>
    <property type="match status" value="1"/>
</dbReference>
<name>A0A7J5UNW2_9MICO</name>
<feature type="domain" description="HTH crp-type" evidence="5">
    <location>
        <begin position="173"/>
        <end position="248"/>
    </location>
</feature>
<organism evidence="6 7">
    <name type="scientific">Georgenia thermotolerans</name>
    <dbReference type="NCBI Taxonomy" id="527326"/>
    <lineage>
        <taxon>Bacteria</taxon>
        <taxon>Bacillati</taxon>
        <taxon>Actinomycetota</taxon>
        <taxon>Actinomycetes</taxon>
        <taxon>Micrococcales</taxon>
        <taxon>Bogoriellaceae</taxon>
        <taxon>Georgenia</taxon>
    </lineage>
</organism>
<dbReference type="SMART" id="SM00100">
    <property type="entry name" value="cNMP"/>
    <property type="match status" value="1"/>
</dbReference>
<dbReference type="InterPro" id="IPR018490">
    <property type="entry name" value="cNMP-bd_dom_sf"/>
</dbReference>
<evidence type="ECO:0000256" key="1">
    <source>
        <dbReference type="ARBA" id="ARBA00023015"/>
    </source>
</evidence>
<dbReference type="Pfam" id="PF13545">
    <property type="entry name" value="HTH_Crp_2"/>
    <property type="match status" value="1"/>
</dbReference>
<dbReference type="Gene3D" id="1.10.10.10">
    <property type="entry name" value="Winged helix-like DNA-binding domain superfamily/Winged helix DNA-binding domain"/>
    <property type="match status" value="1"/>
</dbReference>
<dbReference type="InterPro" id="IPR000595">
    <property type="entry name" value="cNMP-bd_dom"/>
</dbReference>
<comment type="caution">
    <text evidence="6">The sequence shown here is derived from an EMBL/GenBank/DDBJ whole genome shotgun (WGS) entry which is preliminary data.</text>
</comment>
<evidence type="ECO:0000259" key="5">
    <source>
        <dbReference type="PROSITE" id="PS51063"/>
    </source>
</evidence>
<dbReference type="AlphaFoldDB" id="A0A7J5UNW2"/>
<dbReference type="PANTHER" id="PTHR24567">
    <property type="entry name" value="CRP FAMILY TRANSCRIPTIONAL REGULATORY PROTEIN"/>
    <property type="match status" value="1"/>
</dbReference>
<dbReference type="EMBL" id="WHJE01000044">
    <property type="protein sequence ID" value="KAE8764088.1"/>
    <property type="molecule type" value="Genomic_DNA"/>
</dbReference>
<dbReference type="Pfam" id="PF00027">
    <property type="entry name" value="cNMP_binding"/>
    <property type="match status" value="1"/>
</dbReference>
<evidence type="ECO:0000256" key="2">
    <source>
        <dbReference type="ARBA" id="ARBA00023125"/>
    </source>
</evidence>
<keyword evidence="2" id="KW-0238">DNA-binding</keyword>
<dbReference type="InterPro" id="IPR012318">
    <property type="entry name" value="HTH_CRP"/>
</dbReference>
<evidence type="ECO:0000259" key="4">
    <source>
        <dbReference type="PROSITE" id="PS50042"/>
    </source>
</evidence>
<dbReference type="PROSITE" id="PS51063">
    <property type="entry name" value="HTH_CRP_2"/>
    <property type="match status" value="1"/>
</dbReference>